<evidence type="ECO:0000256" key="2">
    <source>
        <dbReference type="ARBA" id="ARBA00023015"/>
    </source>
</evidence>
<protein>
    <recommendedName>
        <fullName evidence="7">BHLH domain-containing protein</fullName>
    </recommendedName>
</protein>
<comment type="subcellular location">
    <subcellularLocation>
        <location evidence="1">Nucleus</location>
    </subcellularLocation>
</comment>
<keyword evidence="9" id="KW-1185">Reference proteome</keyword>
<dbReference type="InterPro" id="IPR011598">
    <property type="entry name" value="bHLH_dom"/>
</dbReference>
<dbReference type="GO" id="GO:0046983">
    <property type="term" value="F:protein dimerization activity"/>
    <property type="evidence" value="ECO:0007669"/>
    <property type="project" value="InterPro"/>
</dbReference>
<dbReference type="AlphaFoldDB" id="A0A550CHM3"/>
<feature type="region of interest" description="Disordered" evidence="6">
    <location>
        <begin position="243"/>
        <end position="278"/>
    </location>
</feature>
<dbReference type="Gene3D" id="4.10.280.10">
    <property type="entry name" value="Helix-loop-helix DNA-binding domain"/>
    <property type="match status" value="1"/>
</dbReference>
<proteinExistence type="predicted"/>
<name>A0A550CHM3_9AGAR</name>
<evidence type="ECO:0000256" key="3">
    <source>
        <dbReference type="ARBA" id="ARBA00023125"/>
    </source>
</evidence>
<dbReference type="SUPFAM" id="SSF47459">
    <property type="entry name" value="HLH, helix-loop-helix DNA-binding domain"/>
    <property type="match status" value="1"/>
</dbReference>
<reference evidence="8 9" key="1">
    <citation type="journal article" date="2019" name="New Phytol.">
        <title>Comparative genomics reveals unique wood-decay strategies and fruiting body development in the Schizophyllaceae.</title>
        <authorList>
            <person name="Almasi E."/>
            <person name="Sahu N."/>
            <person name="Krizsan K."/>
            <person name="Balint B."/>
            <person name="Kovacs G.M."/>
            <person name="Kiss B."/>
            <person name="Cseklye J."/>
            <person name="Drula E."/>
            <person name="Henrissat B."/>
            <person name="Nagy I."/>
            <person name="Chovatia M."/>
            <person name="Adam C."/>
            <person name="LaButti K."/>
            <person name="Lipzen A."/>
            <person name="Riley R."/>
            <person name="Grigoriev I.V."/>
            <person name="Nagy L.G."/>
        </authorList>
    </citation>
    <scope>NUCLEOTIDE SEQUENCE [LARGE SCALE GENOMIC DNA]</scope>
    <source>
        <strain evidence="8 9">NL-1724</strain>
    </source>
</reference>
<feature type="compositionally biased region" description="Polar residues" evidence="6">
    <location>
        <begin position="85"/>
        <end position="98"/>
    </location>
</feature>
<keyword evidence="3" id="KW-0238">DNA-binding</keyword>
<feature type="compositionally biased region" description="Polar residues" evidence="6">
    <location>
        <begin position="106"/>
        <end position="116"/>
    </location>
</feature>
<evidence type="ECO:0000256" key="1">
    <source>
        <dbReference type="ARBA" id="ARBA00004123"/>
    </source>
</evidence>
<dbReference type="EMBL" id="VDMD01000007">
    <property type="protein sequence ID" value="TRM64305.1"/>
    <property type="molecule type" value="Genomic_DNA"/>
</dbReference>
<dbReference type="GO" id="GO:0005634">
    <property type="term" value="C:nucleus"/>
    <property type="evidence" value="ECO:0007669"/>
    <property type="project" value="UniProtKB-SubCell"/>
</dbReference>
<dbReference type="InterPro" id="IPR052207">
    <property type="entry name" value="Max-like/E-box_TFs"/>
</dbReference>
<dbReference type="InterPro" id="IPR036638">
    <property type="entry name" value="HLH_DNA-bd_sf"/>
</dbReference>
<dbReference type="GO" id="GO:0000981">
    <property type="term" value="F:DNA-binding transcription factor activity, RNA polymerase II-specific"/>
    <property type="evidence" value="ECO:0007669"/>
    <property type="project" value="TreeGrafter"/>
</dbReference>
<feature type="region of interest" description="Disordered" evidence="6">
    <location>
        <begin position="1"/>
        <end position="220"/>
    </location>
</feature>
<keyword evidence="5" id="KW-0539">Nucleus</keyword>
<dbReference type="GO" id="GO:0000978">
    <property type="term" value="F:RNA polymerase II cis-regulatory region sequence-specific DNA binding"/>
    <property type="evidence" value="ECO:0007669"/>
    <property type="project" value="TreeGrafter"/>
</dbReference>
<keyword evidence="4" id="KW-0804">Transcription</keyword>
<feature type="compositionally biased region" description="Acidic residues" evidence="6">
    <location>
        <begin position="341"/>
        <end position="353"/>
    </location>
</feature>
<feature type="domain" description="BHLH" evidence="7">
    <location>
        <begin position="206"/>
        <end position="296"/>
    </location>
</feature>
<gene>
    <name evidence="8" type="ORF">BD626DRAFT_491413</name>
</gene>
<evidence type="ECO:0000256" key="6">
    <source>
        <dbReference type="SAM" id="MobiDB-lite"/>
    </source>
</evidence>
<evidence type="ECO:0000313" key="8">
    <source>
        <dbReference type="EMBL" id="TRM64305.1"/>
    </source>
</evidence>
<sequence length="353" mass="38219">MNGDPFFQPWGSTDPHAVPPPPKDREALTQATKDLMSLADAGASLSDPMYRSGYRPRIPMAHAHTDHPILQKIQQMQHHPPPPQLSHQFSYPLQTSGAGPSHTHPHSTSFPPSQFSGAYGNVHDPPPPTRPSPTGGEAPGPRKRQRRSPPDVPSSTYTSLSPEPPVPAAPKTRAASGKRKPKAQKSRAGAVAGPPKGDAALLTPSQKKANHIQSEQKRRANIRRGYEALCETVPALREAIAAEEQAAAREGKKDSKKEGSTRSKSKIIDGEKIDGRAGPRSENVVLAKTIDYINGLLDERQSLLTRLHRARSVLGVPPDQTNGTALWERQWNGGEGRDPYADEDDEEGAESDS</sequence>
<dbReference type="PANTHER" id="PTHR15741">
    <property type="entry name" value="BASIC HELIX-LOOP-HELIX ZIP TRANSCRIPTION FACTOR"/>
    <property type="match status" value="1"/>
</dbReference>
<accession>A0A550CHM3</accession>
<dbReference type="OrthoDB" id="5778525at2759"/>
<feature type="compositionally biased region" description="Basic and acidic residues" evidence="6">
    <location>
        <begin position="246"/>
        <end position="278"/>
    </location>
</feature>
<dbReference type="STRING" id="97359.A0A550CHM3"/>
<keyword evidence="2" id="KW-0805">Transcription regulation</keyword>
<feature type="region of interest" description="Disordered" evidence="6">
    <location>
        <begin position="314"/>
        <end position="353"/>
    </location>
</feature>
<feature type="compositionally biased region" description="Polar residues" evidence="6">
    <location>
        <begin position="203"/>
        <end position="213"/>
    </location>
</feature>
<organism evidence="8 9">
    <name type="scientific">Schizophyllum amplum</name>
    <dbReference type="NCBI Taxonomy" id="97359"/>
    <lineage>
        <taxon>Eukaryota</taxon>
        <taxon>Fungi</taxon>
        <taxon>Dikarya</taxon>
        <taxon>Basidiomycota</taxon>
        <taxon>Agaricomycotina</taxon>
        <taxon>Agaricomycetes</taxon>
        <taxon>Agaricomycetidae</taxon>
        <taxon>Agaricales</taxon>
        <taxon>Schizophyllaceae</taxon>
        <taxon>Schizophyllum</taxon>
    </lineage>
</organism>
<dbReference type="PROSITE" id="PS50888">
    <property type="entry name" value="BHLH"/>
    <property type="match status" value="1"/>
</dbReference>
<comment type="caution">
    <text evidence="8">The sequence shown here is derived from an EMBL/GenBank/DDBJ whole genome shotgun (WGS) entry which is preliminary data.</text>
</comment>
<evidence type="ECO:0000256" key="4">
    <source>
        <dbReference type="ARBA" id="ARBA00023163"/>
    </source>
</evidence>
<dbReference type="PANTHER" id="PTHR15741:SF27">
    <property type="entry name" value="TRANSCRIPTION FACTOR AP-4"/>
    <property type="match status" value="1"/>
</dbReference>
<feature type="compositionally biased region" description="Basic residues" evidence="6">
    <location>
        <begin position="176"/>
        <end position="185"/>
    </location>
</feature>
<evidence type="ECO:0000256" key="5">
    <source>
        <dbReference type="ARBA" id="ARBA00023242"/>
    </source>
</evidence>
<evidence type="ECO:0000259" key="7">
    <source>
        <dbReference type="PROSITE" id="PS50888"/>
    </source>
</evidence>
<evidence type="ECO:0000313" key="9">
    <source>
        <dbReference type="Proteomes" id="UP000320762"/>
    </source>
</evidence>
<dbReference type="Proteomes" id="UP000320762">
    <property type="component" value="Unassembled WGS sequence"/>
</dbReference>